<gene>
    <name evidence="2" type="ORF">EEDITHA_LOCUS18375</name>
</gene>
<accession>A0AAU9V4E7</accession>
<dbReference type="PANTHER" id="PTHR11008:SF41">
    <property type="entry name" value="RE70318P"/>
    <property type="match status" value="1"/>
</dbReference>
<keyword evidence="1" id="KW-0732">Signal</keyword>
<keyword evidence="3" id="KW-1185">Reference proteome</keyword>
<comment type="caution">
    <text evidence="2">The sequence shown here is derived from an EMBL/GenBank/DDBJ whole genome shotgun (WGS) entry which is preliminary data.</text>
</comment>
<protein>
    <recommendedName>
        <fullName evidence="4">Protein takeout</fullName>
    </recommendedName>
</protein>
<dbReference type="InterPro" id="IPR010562">
    <property type="entry name" value="Haemolymph_juvenile_hormone-bd"/>
</dbReference>
<evidence type="ECO:0000313" key="2">
    <source>
        <dbReference type="EMBL" id="CAH2103925.1"/>
    </source>
</evidence>
<dbReference type="InterPro" id="IPR038606">
    <property type="entry name" value="To_sf"/>
</dbReference>
<evidence type="ECO:0000256" key="1">
    <source>
        <dbReference type="SAM" id="SignalP"/>
    </source>
</evidence>
<feature type="signal peptide" evidence="1">
    <location>
        <begin position="1"/>
        <end position="19"/>
    </location>
</feature>
<feature type="chain" id="PRO_5043953396" description="Protein takeout" evidence="1">
    <location>
        <begin position="20"/>
        <end position="251"/>
    </location>
</feature>
<dbReference type="PANTHER" id="PTHR11008">
    <property type="entry name" value="PROTEIN TAKEOUT-LIKE PROTEIN"/>
    <property type="match status" value="1"/>
</dbReference>
<dbReference type="EMBL" id="CAKOGL010000026">
    <property type="protein sequence ID" value="CAH2103925.1"/>
    <property type="molecule type" value="Genomic_DNA"/>
</dbReference>
<proteinExistence type="predicted"/>
<dbReference type="Pfam" id="PF06585">
    <property type="entry name" value="JHBP"/>
    <property type="match status" value="1"/>
</dbReference>
<evidence type="ECO:0008006" key="4">
    <source>
        <dbReference type="Google" id="ProtNLM"/>
    </source>
</evidence>
<sequence>MGSLLYFAIIGLHFTNSLATQAIPLKCVFGGHNFLNIFETDAVTASTNKGPTTNSLQFGVVKFDSHKVDKDGWILEIKNIEFEGMDDAILEDVRDENRTFGRDAVFDLTKIFNIFQITFYTDFLVTYDYKTNGHLFSKPIFGEGFLTAPLENTQITMSIPFDFKEINGNIVMKLRDFDIGYNIRNKAVLNFSNLYNGDKKLSDSMHSLINENWEYITSNFGKEFMDKFGEQIFNVLRNYMLAHNLRDFSTC</sequence>
<evidence type="ECO:0000313" key="3">
    <source>
        <dbReference type="Proteomes" id="UP001153954"/>
    </source>
</evidence>
<dbReference type="AlphaFoldDB" id="A0AAU9V4E7"/>
<organism evidence="2 3">
    <name type="scientific">Euphydryas editha</name>
    <name type="common">Edith's checkerspot</name>
    <dbReference type="NCBI Taxonomy" id="104508"/>
    <lineage>
        <taxon>Eukaryota</taxon>
        <taxon>Metazoa</taxon>
        <taxon>Ecdysozoa</taxon>
        <taxon>Arthropoda</taxon>
        <taxon>Hexapoda</taxon>
        <taxon>Insecta</taxon>
        <taxon>Pterygota</taxon>
        <taxon>Neoptera</taxon>
        <taxon>Endopterygota</taxon>
        <taxon>Lepidoptera</taxon>
        <taxon>Glossata</taxon>
        <taxon>Ditrysia</taxon>
        <taxon>Papilionoidea</taxon>
        <taxon>Nymphalidae</taxon>
        <taxon>Nymphalinae</taxon>
        <taxon>Euphydryas</taxon>
    </lineage>
</organism>
<reference evidence="2" key="1">
    <citation type="submission" date="2022-03" db="EMBL/GenBank/DDBJ databases">
        <authorList>
            <person name="Tunstrom K."/>
        </authorList>
    </citation>
    <scope>NUCLEOTIDE SEQUENCE</scope>
</reference>
<dbReference type="SMART" id="SM00700">
    <property type="entry name" value="JHBP"/>
    <property type="match status" value="1"/>
</dbReference>
<dbReference type="Gene3D" id="3.15.10.30">
    <property type="entry name" value="Haemolymph juvenile hormone binding protein"/>
    <property type="match status" value="1"/>
</dbReference>
<name>A0AAU9V4E7_EUPED</name>
<dbReference type="Proteomes" id="UP001153954">
    <property type="component" value="Unassembled WGS sequence"/>
</dbReference>
<dbReference type="GO" id="GO:0005615">
    <property type="term" value="C:extracellular space"/>
    <property type="evidence" value="ECO:0007669"/>
    <property type="project" value="TreeGrafter"/>
</dbReference>